<name>A0A934ULC0_9SPHI</name>
<organism evidence="3 4">
    <name type="scientific">Mucilaginibacter segetis</name>
    <dbReference type="NCBI Taxonomy" id="2793071"/>
    <lineage>
        <taxon>Bacteria</taxon>
        <taxon>Pseudomonadati</taxon>
        <taxon>Bacteroidota</taxon>
        <taxon>Sphingobacteriia</taxon>
        <taxon>Sphingobacteriales</taxon>
        <taxon>Sphingobacteriaceae</taxon>
        <taxon>Mucilaginibacter</taxon>
    </lineage>
</organism>
<comment type="caution">
    <text evidence="3">The sequence shown here is derived from an EMBL/GenBank/DDBJ whole genome shotgun (WGS) entry which is preliminary data.</text>
</comment>
<sequence>MKRLVFTALICFFTAGVFAQVSDTVKTTTDTTVVKVKKKKFKLGFGNDAAQISINSEENENDTTYYHASKAPGFSFGLTFSRFDLGLATLIDNGSFTLSPNNDFLSYRQWKTSNVGFDVIQFGYRFNSAFKIYISGGFDWTHIRLRDNITILRNQPVLTYQEDDIDYSKNRFSSSYLRIPLSFDFRSHDDARGNRFHFIAGPDIGILLNGRVKQISDENGKQKFNDDYHYTKLRYGVFTRIGYGAAGLFAKYYFNDVFENSPAQKGLKNFSFGITIGW</sequence>
<protein>
    <submittedName>
        <fullName evidence="3">Outer membrane beta-barrel protein</fullName>
    </submittedName>
</protein>
<feature type="signal peptide" evidence="1">
    <location>
        <begin position="1"/>
        <end position="19"/>
    </location>
</feature>
<proteinExistence type="predicted"/>
<feature type="domain" description="Outer membrane protein beta-barrel" evidence="2">
    <location>
        <begin position="112"/>
        <end position="254"/>
    </location>
</feature>
<keyword evidence="1" id="KW-0732">Signal</keyword>
<dbReference type="RefSeq" id="WP_200063050.1">
    <property type="nucleotide sequence ID" value="NZ_JAEHFW010000001.1"/>
</dbReference>
<feature type="chain" id="PRO_5036737903" evidence="1">
    <location>
        <begin position="20"/>
        <end position="278"/>
    </location>
</feature>
<reference evidence="3" key="1">
    <citation type="submission" date="2020-12" db="EMBL/GenBank/DDBJ databases">
        <title>Bacterial novel species Mucilaginibacter sp. SD-g isolated from soil.</title>
        <authorList>
            <person name="Jung H.-Y."/>
        </authorList>
    </citation>
    <scope>NUCLEOTIDE SEQUENCE</scope>
    <source>
        <strain evidence="3">SD-g</strain>
    </source>
</reference>
<dbReference type="Pfam" id="PF13568">
    <property type="entry name" value="OMP_b-brl_2"/>
    <property type="match status" value="1"/>
</dbReference>
<evidence type="ECO:0000256" key="1">
    <source>
        <dbReference type="SAM" id="SignalP"/>
    </source>
</evidence>
<dbReference type="AlphaFoldDB" id="A0A934ULC0"/>
<dbReference type="InterPro" id="IPR025665">
    <property type="entry name" value="Beta-barrel_OMP_2"/>
</dbReference>
<accession>A0A934ULC0</accession>
<gene>
    <name evidence="3" type="ORF">I5M19_00740</name>
</gene>
<keyword evidence="4" id="KW-1185">Reference proteome</keyword>
<evidence type="ECO:0000313" key="3">
    <source>
        <dbReference type="EMBL" id="MBK0377815.1"/>
    </source>
</evidence>
<dbReference type="EMBL" id="JAEHFW010000001">
    <property type="protein sequence ID" value="MBK0377815.1"/>
    <property type="molecule type" value="Genomic_DNA"/>
</dbReference>
<evidence type="ECO:0000259" key="2">
    <source>
        <dbReference type="Pfam" id="PF13568"/>
    </source>
</evidence>
<evidence type="ECO:0000313" key="4">
    <source>
        <dbReference type="Proteomes" id="UP000613193"/>
    </source>
</evidence>
<dbReference type="Proteomes" id="UP000613193">
    <property type="component" value="Unassembled WGS sequence"/>
</dbReference>